<dbReference type="SUPFAM" id="SSF56281">
    <property type="entry name" value="Metallo-hydrolase/oxidoreductase"/>
    <property type="match status" value="1"/>
</dbReference>
<keyword evidence="12" id="KW-1185">Reference proteome</keyword>
<dbReference type="InterPro" id="IPR001018">
    <property type="entry name" value="Beta-lactamase_class-B_CS"/>
</dbReference>
<dbReference type="Gene3D" id="3.60.15.10">
    <property type="entry name" value="Ribonuclease Z/Hydroxyacylglutathione hydrolase-like"/>
    <property type="match status" value="1"/>
</dbReference>
<dbReference type="PANTHER" id="PTHR31928:SF4">
    <property type="entry name" value="OS08G0541500 PROTEIN"/>
    <property type="match status" value="1"/>
</dbReference>
<feature type="compositionally biased region" description="Basic and acidic residues" evidence="9">
    <location>
        <begin position="289"/>
        <end position="309"/>
    </location>
</feature>
<dbReference type="PANTHER" id="PTHR31928">
    <property type="entry name" value="EXPRESSED PROTEIN"/>
    <property type="match status" value="1"/>
</dbReference>
<comment type="catalytic activity">
    <reaction evidence="1">
        <text>an S-(2-hydroxyacyl)glutathione + H2O = a 2-hydroxy carboxylate + glutathione + H(+)</text>
        <dbReference type="Rhea" id="RHEA:21864"/>
        <dbReference type="ChEBI" id="CHEBI:15377"/>
        <dbReference type="ChEBI" id="CHEBI:15378"/>
        <dbReference type="ChEBI" id="CHEBI:57925"/>
        <dbReference type="ChEBI" id="CHEBI:58896"/>
        <dbReference type="ChEBI" id="CHEBI:71261"/>
        <dbReference type="EC" id="3.1.2.6"/>
    </reaction>
</comment>
<feature type="compositionally biased region" description="Polar residues" evidence="9">
    <location>
        <begin position="311"/>
        <end position="323"/>
    </location>
</feature>
<evidence type="ECO:0000256" key="4">
    <source>
        <dbReference type="ARBA" id="ARBA00001965"/>
    </source>
</evidence>
<keyword evidence="6" id="KW-0479">Metal-binding</keyword>
<feature type="domain" description="Metallo-beta-lactamase" evidence="10">
    <location>
        <begin position="906"/>
        <end position="1064"/>
    </location>
</feature>
<dbReference type="GO" id="GO:0017001">
    <property type="term" value="P:antibiotic catabolic process"/>
    <property type="evidence" value="ECO:0007669"/>
    <property type="project" value="InterPro"/>
</dbReference>
<dbReference type="InterPro" id="IPR035680">
    <property type="entry name" value="Clx_II_MBL"/>
</dbReference>
<keyword evidence="8" id="KW-0862">Zinc</keyword>
<accession>A0AAD6LED3</accession>
<dbReference type="NCBIfam" id="TIGR03413">
    <property type="entry name" value="GSH_gloB"/>
    <property type="match status" value="1"/>
</dbReference>
<evidence type="ECO:0000256" key="3">
    <source>
        <dbReference type="ARBA" id="ARBA00001954"/>
    </source>
</evidence>
<dbReference type="Pfam" id="PF21647">
    <property type="entry name" value="DUF6857"/>
    <property type="match status" value="1"/>
</dbReference>
<comment type="caution">
    <text evidence="11">The sequence shown here is derived from an EMBL/GenBank/DDBJ whole genome shotgun (WGS) entry which is preliminary data.</text>
</comment>
<comment type="cofactor">
    <cofactor evidence="4">
        <name>Fe(3+)</name>
        <dbReference type="ChEBI" id="CHEBI:29034"/>
    </cofactor>
</comment>
<evidence type="ECO:0000259" key="10">
    <source>
        <dbReference type="SMART" id="SM00849"/>
    </source>
</evidence>
<organism evidence="11 12">
    <name type="scientific">Populus alba x Populus x berolinensis</name>
    <dbReference type="NCBI Taxonomy" id="444605"/>
    <lineage>
        <taxon>Eukaryota</taxon>
        <taxon>Viridiplantae</taxon>
        <taxon>Streptophyta</taxon>
        <taxon>Embryophyta</taxon>
        <taxon>Tracheophyta</taxon>
        <taxon>Spermatophyta</taxon>
        <taxon>Magnoliopsida</taxon>
        <taxon>eudicotyledons</taxon>
        <taxon>Gunneridae</taxon>
        <taxon>Pentapetalae</taxon>
        <taxon>rosids</taxon>
        <taxon>fabids</taxon>
        <taxon>Malpighiales</taxon>
        <taxon>Salicaceae</taxon>
        <taxon>Saliceae</taxon>
        <taxon>Populus</taxon>
    </lineage>
</organism>
<dbReference type="Pfam" id="PF06075">
    <property type="entry name" value="DUF936"/>
    <property type="match status" value="1"/>
</dbReference>
<dbReference type="InterPro" id="IPR049172">
    <property type="entry name" value="DUF6857_pln"/>
</dbReference>
<dbReference type="Pfam" id="PF16123">
    <property type="entry name" value="HAGH_C"/>
    <property type="match status" value="1"/>
</dbReference>
<evidence type="ECO:0000256" key="2">
    <source>
        <dbReference type="ARBA" id="ARBA00001947"/>
    </source>
</evidence>
<dbReference type="GO" id="GO:0019243">
    <property type="term" value="P:methylglyoxal catabolic process to D-lactate via S-lactoyl-glutathione"/>
    <property type="evidence" value="ECO:0007669"/>
    <property type="project" value="InterPro"/>
</dbReference>
<comment type="cofactor">
    <cofactor evidence="3">
        <name>Fe(2+)</name>
        <dbReference type="ChEBI" id="CHEBI:29033"/>
    </cofactor>
</comment>
<dbReference type="InterPro" id="IPR036866">
    <property type="entry name" value="RibonucZ/Hydroxyglut_hydro"/>
</dbReference>
<dbReference type="CDD" id="cd07723">
    <property type="entry name" value="hydroxyacylglutathione_hydrolase_MBL-fold"/>
    <property type="match status" value="1"/>
</dbReference>
<dbReference type="GO" id="GO:0008800">
    <property type="term" value="F:beta-lactamase activity"/>
    <property type="evidence" value="ECO:0007669"/>
    <property type="project" value="InterPro"/>
</dbReference>
<proteinExistence type="inferred from homology"/>
<feature type="compositionally biased region" description="Basic and acidic residues" evidence="9">
    <location>
        <begin position="799"/>
        <end position="816"/>
    </location>
</feature>
<evidence type="ECO:0000256" key="7">
    <source>
        <dbReference type="ARBA" id="ARBA00022801"/>
    </source>
</evidence>
<feature type="compositionally biased region" description="Basic residues" evidence="9">
    <location>
        <begin position="817"/>
        <end position="829"/>
    </location>
</feature>
<evidence type="ECO:0000256" key="1">
    <source>
        <dbReference type="ARBA" id="ARBA00001623"/>
    </source>
</evidence>
<evidence type="ECO:0000256" key="6">
    <source>
        <dbReference type="ARBA" id="ARBA00022723"/>
    </source>
</evidence>
<dbReference type="InterPro" id="IPR010341">
    <property type="entry name" value="DUF936_pln"/>
</dbReference>
<dbReference type="GO" id="GO:0008270">
    <property type="term" value="F:zinc ion binding"/>
    <property type="evidence" value="ECO:0007669"/>
    <property type="project" value="InterPro"/>
</dbReference>
<gene>
    <name evidence="11" type="ORF">NC653_037443</name>
</gene>
<dbReference type="InterPro" id="IPR032282">
    <property type="entry name" value="HAGH_C"/>
</dbReference>
<feature type="region of interest" description="Disordered" evidence="9">
    <location>
        <begin position="122"/>
        <end position="177"/>
    </location>
</feature>
<dbReference type="Proteomes" id="UP001164929">
    <property type="component" value="Chromosome 17"/>
</dbReference>
<dbReference type="SMART" id="SM00849">
    <property type="entry name" value="Lactamase_B"/>
    <property type="match status" value="1"/>
</dbReference>
<evidence type="ECO:0000256" key="9">
    <source>
        <dbReference type="SAM" id="MobiDB-lite"/>
    </source>
</evidence>
<dbReference type="InterPro" id="IPR001279">
    <property type="entry name" value="Metallo-B-lactamas"/>
</dbReference>
<feature type="region of interest" description="Disordered" evidence="9">
    <location>
        <begin position="289"/>
        <end position="384"/>
    </location>
</feature>
<feature type="region of interest" description="Disordered" evidence="9">
    <location>
        <begin position="799"/>
        <end position="834"/>
    </location>
</feature>
<dbReference type="GO" id="GO:0004416">
    <property type="term" value="F:hydroxyacylglutathione hydrolase activity"/>
    <property type="evidence" value="ECO:0007669"/>
    <property type="project" value="UniProtKB-EC"/>
</dbReference>
<comment type="similarity">
    <text evidence="5">Belongs to the metallo-beta-lactamase superfamily. Glyoxalase II family.</text>
</comment>
<comment type="cofactor">
    <cofactor evidence="2">
        <name>Zn(2+)</name>
        <dbReference type="ChEBI" id="CHEBI:29105"/>
    </cofactor>
</comment>
<keyword evidence="7" id="KW-0378">Hydrolase</keyword>
<dbReference type="EMBL" id="JAQIZT010000017">
    <property type="protein sequence ID" value="KAJ6959146.1"/>
    <property type="molecule type" value="Genomic_DNA"/>
</dbReference>
<evidence type="ECO:0000256" key="5">
    <source>
        <dbReference type="ARBA" id="ARBA00006759"/>
    </source>
</evidence>
<dbReference type="PROSITE" id="PS00743">
    <property type="entry name" value="BETA_LACTAMASE_B_1"/>
    <property type="match status" value="1"/>
</dbReference>
<dbReference type="FunFam" id="3.60.15.10:FF:000019">
    <property type="entry name" value="Hydroxyacylglutathione hydrolase, mitochondrial"/>
    <property type="match status" value="1"/>
</dbReference>
<dbReference type="InterPro" id="IPR048297">
    <property type="entry name" value="DUF936_dom_pln"/>
</dbReference>
<dbReference type="AlphaFoldDB" id="A0AAD6LED3"/>
<evidence type="ECO:0000256" key="8">
    <source>
        <dbReference type="ARBA" id="ARBA00022833"/>
    </source>
</evidence>
<feature type="compositionally biased region" description="Polar residues" evidence="9">
    <location>
        <begin position="345"/>
        <end position="355"/>
    </location>
</feature>
<sequence length="1149" mass="125668">MASLVPGVLLKLLQHMNTDVKVAGEHRSSLLQVVSIVPALAGGELFANQGFYLKVSDSSHATYVSLPDEHDDLILSDKIQLGQFIHVERLQSASPVPILRGVRPVPGRHPCVGSPEDIVATQSPGFLNNNHVGKAKSPRRGVLSSAKSNVGEKDKSVGVRLNGNSNKDALSDKKTTLTRSKSQLSKLTLNLDSKKESVAKFKSTSSRSIPSSPTSCYSLPTSFEKFSNGVRLQAKVKGLDKGSPWIVEKASSVRGASPTARREPVIKNVVQGIELGAKALRKSWEGNVEVKHRENSKLRAARHDSKPEARSISTPRKSTSSERLPSKEDYRAQVSAKSSKEENKIQISTKKNVANGSLDEQDKSNKLRTSVGKKSSEHANNGLPGNLVKVSINSRRLADGSVSWSSLPSSLAKLGKEVVKHRDAAQMAAIDAIQEATAAESLLRCLSMYADLTCSAKEDNPKPAVEQFLNLHANLNNSHLIADSLFKITLVGSSPDSNDNPSEEALKVMSDRRKHAASWVQAALTTNLSSFSVFTKDSTTPSLGTKPTASNQSILVLENSSKNTSTKTQGKARPVVGSKLVATGAFRKPGDNSAITQKVPPQPPPEWIKGNGLDEAVDLAEMLRMESQDWFLGFVERFLDADVDTSALSDNGQIAGMLTQLKSVNDWLDEIGLNKDEAEAPHVSSETVDRLRKKIYEYLLTHVESAAAALGGGSQSSLAIRTVDTKTKRGVIYVKSLLILDSLALLYLSLDLWQTGTWPTGLPEMENKPKLHVVQALKQLFLLFAIEKDAFEEAEKVRRAREEEEAQRAREEGEKRRKERGYRKPRRRHDPRDYMDDYHVRSGIRVRPGTRQLSLRKVLVYGFMRLLSTPFKTLRGASRTLKVAQFCSVSNMSSSLQIELVPCLKDSYAYLLHDVDTGTVGVIDPSEAAPVIDALSRKNRNLTYILNTHHHDDHTGGNEELKARYGAKVIGSGVDRDRIPGIDIVLNDGDNWMFGGHEVLVMETPGHTRGHVSFYFPGSGAIFAGDTLLSLSCGKLFEGTPEQMLSSLRKIMSLPDDTNIYCGHEYTLSNSKFALSIDPNNEALQSYAAHVAHLRSKSLPTIPTKLKVEKACNPFLRTSSTAIRDTLNIPATANDSEALGVISQAKDNF</sequence>
<dbReference type="InterPro" id="IPR017782">
    <property type="entry name" value="Hydroxyacylglutathione_Hdrlase"/>
</dbReference>
<reference evidence="11" key="1">
    <citation type="journal article" date="2023" name="Mol. Ecol. Resour.">
        <title>Chromosome-level genome assembly of a triploid poplar Populus alba 'Berolinensis'.</title>
        <authorList>
            <person name="Chen S."/>
            <person name="Yu Y."/>
            <person name="Wang X."/>
            <person name="Wang S."/>
            <person name="Zhang T."/>
            <person name="Zhou Y."/>
            <person name="He R."/>
            <person name="Meng N."/>
            <person name="Wang Y."/>
            <person name="Liu W."/>
            <person name="Liu Z."/>
            <person name="Liu J."/>
            <person name="Guo Q."/>
            <person name="Huang H."/>
            <person name="Sederoff R.R."/>
            <person name="Wang G."/>
            <person name="Qu G."/>
            <person name="Chen S."/>
        </authorList>
    </citation>
    <scope>NUCLEOTIDE SEQUENCE</scope>
    <source>
        <strain evidence="11">SC-2020</strain>
    </source>
</reference>
<evidence type="ECO:0000313" key="11">
    <source>
        <dbReference type="EMBL" id="KAJ6959146.1"/>
    </source>
</evidence>
<protein>
    <recommendedName>
        <fullName evidence="10">Metallo-beta-lactamase domain-containing protein</fullName>
    </recommendedName>
</protein>
<name>A0AAD6LED3_9ROSI</name>
<dbReference type="HAMAP" id="MF_01374">
    <property type="entry name" value="Glyoxalase_2"/>
    <property type="match status" value="1"/>
</dbReference>
<dbReference type="Pfam" id="PF00753">
    <property type="entry name" value="Lactamase_B"/>
    <property type="match status" value="1"/>
</dbReference>
<evidence type="ECO:0000313" key="12">
    <source>
        <dbReference type="Proteomes" id="UP001164929"/>
    </source>
</evidence>
<feature type="compositionally biased region" description="Polar residues" evidence="9">
    <location>
        <begin position="122"/>
        <end position="131"/>
    </location>
</feature>